<feature type="domain" description="TonB-dependent receptor plug" evidence="8">
    <location>
        <begin position="124"/>
        <end position="247"/>
    </location>
</feature>
<gene>
    <name evidence="9" type="ORF">ACFSUS_19325</name>
</gene>
<keyword evidence="10" id="KW-1185">Reference proteome</keyword>
<protein>
    <submittedName>
        <fullName evidence="9">SusC/RagA family TonB-linked outer membrane protein</fullName>
    </submittedName>
</protein>
<evidence type="ECO:0000313" key="9">
    <source>
        <dbReference type="EMBL" id="MFD2572801.1"/>
    </source>
</evidence>
<organism evidence="9 10">
    <name type="scientific">Spirosoma soli</name>
    <dbReference type="NCBI Taxonomy" id="1770529"/>
    <lineage>
        <taxon>Bacteria</taxon>
        <taxon>Pseudomonadati</taxon>
        <taxon>Bacteroidota</taxon>
        <taxon>Cytophagia</taxon>
        <taxon>Cytophagales</taxon>
        <taxon>Cytophagaceae</taxon>
        <taxon>Spirosoma</taxon>
    </lineage>
</organism>
<dbReference type="InterPro" id="IPR023997">
    <property type="entry name" value="TonB-dep_OMP_SusC/RagA_CS"/>
</dbReference>
<dbReference type="Proteomes" id="UP001597469">
    <property type="component" value="Unassembled WGS sequence"/>
</dbReference>
<keyword evidence="6 7" id="KW-0998">Cell outer membrane</keyword>
<dbReference type="NCBIfam" id="TIGR04056">
    <property type="entry name" value="OMP_RagA_SusC"/>
    <property type="match status" value="1"/>
</dbReference>
<evidence type="ECO:0000256" key="1">
    <source>
        <dbReference type="ARBA" id="ARBA00004571"/>
    </source>
</evidence>
<accession>A0ABW5M8U0</accession>
<dbReference type="Gene3D" id="2.40.170.20">
    <property type="entry name" value="TonB-dependent receptor, beta-barrel domain"/>
    <property type="match status" value="1"/>
</dbReference>
<evidence type="ECO:0000259" key="8">
    <source>
        <dbReference type="Pfam" id="PF07715"/>
    </source>
</evidence>
<comment type="subcellular location">
    <subcellularLocation>
        <location evidence="1 7">Cell outer membrane</location>
        <topology evidence="1 7">Multi-pass membrane protein</topology>
    </subcellularLocation>
</comment>
<dbReference type="Gene3D" id="2.170.130.10">
    <property type="entry name" value="TonB-dependent receptor, plug domain"/>
    <property type="match status" value="1"/>
</dbReference>
<dbReference type="InterPro" id="IPR039426">
    <property type="entry name" value="TonB-dep_rcpt-like"/>
</dbReference>
<keyword evidence="3 7" id="KW-1134">Transmembrane beta strand</keyword>
<reference evidence="10" key="1">
    <citation type="journal article" date="2019" name="Int. J. Syst. Evol. Microbiol.">
        <title>The Global Catalogue of Microorganisms (GCM) 10K type strain sequencing project: providing services to taxonomists for standard genome sequencing and annotation.</title>
        <authorList>
            <consortium name="The Broad Institute Genomics Platform"/>
            <consortium name="The Broad Institute Genome Sequencing Center for Infectious Disease"/>
            <person name="Wu L."/>
            <person name="Ma J."/>
        </authorList>
    </citation>
    <scope>NUCLEOTIDE SEQUENCE [LARGE SCALE GENOMIC DNA]</scope>
    <source>
        <strain evidence="10">KCTC 42805</strain>
    </source>
</reference>
<dbReference type="RefSeq" id="WP_381525394.1">
    <property type="nucleotide sequence ID" value="NZ_JBHULN010000013.1"/>
</dbReference>
<dbReference type="SUPFAM" id="SSF49464">
    <property type="entry name" value="Carboxypeptidase regulatory domain-like"/>
    <property type="match status" value="1"/>
</dbReference>
<dbReference type="InterPro" id="IPR008969">
    <property type="entry name" value="CarboxyPept-like_regulatory"/>
</dbReference>
<dbReference type="Gene3D" id="2.60.40.1120">
    <property type="entry name" value="Carboxypeptidase-like, regulatory domain"/>
    <property type="match status" value="1"/>
</dbReference>
<evidence type="ECO:0000256" key="5">
    <source>
        <dbReference type="ARBA" id="ARBA00023136"/>
    </source>
</evidence>
<name>A0ABW5M8U0_9BACT</name>
<evidence type="ECO:0000256" key="3">
    <source>
        <dbReference type="ARBA" id="ARBA00022452"/>
    </source>
</evidence>
<keyword evidence="2 7" id="KW-0813">Transport</keyword>
<dbReference type="InterPro" id="IPR037066">
    <property type="entry name" value="Plug_dom_sf"/>
</dbReference>
<evidence type="ECO:0000256" key="4">
    <source>
        <dbReference type="ARBA" id="ARBA00022692"/>
    </source>
</evidence>
<evidence type="ECO:0000256" key="2">
    <source>
        <dbReference type="ARBA" id="ARBA00022448"/>
    </source>
</evidence>
<dbReference type="NCBIfam" id="TIGR04057">
    <property type="entry name" value="SusC_RagA_signa"/>
    <property type="match status" value="1"/>
</dbReference>
<dbReference type="EMBL" id="JBHULN010000013">
    <property type="protein sequence ID" value="MFD2572801.1"/>
    <property type="molecule type" value="Genomic_DNA"/>
</dbReference>
<comment type="similarity">
    <text evidence="7">Belongs to the TonB-dependent receptor family.</text>
</comment>
<dbReference type="PROSITE" id="PS52016">
    <property type="entry name" value="TONB_DEPENDENT_REC_3"/>
    <property type="match status" value="1"/>
</dbReference>
<evidence type="ECO:0000256" key="7">
    <source>
        <dbReference type="PROSITE-ProRule" id="PRU01360"/>
    </source>
</evidence>
<dbReference type="Pfam" id="PF07715">
    <property type="entry name" value="Plug"/>
    <property type="match status" value="1"/>
</dbReference>
<dbReference type="InterPro" id="IPR012910">
    <property type="entry name" value="Plug_dom"/>
</dbReference>
<proteinExistence type="inferred from homology"/>
<evidence type="ECO:0000313" key="10">
    <source>
        <dbReference type="Proteomes" id="UP001597469"/>
    </source>
</evidence>
<sequence>MNEKLRKASRRVALLLGAWMLIALSPLFAIDKEITGKVTDEKGNDVAGATVTIKGTTRGTNTDGSGRFRLTVADDNAVLVFSYIGYAKQEIAVGNRSVIDVKLVPGEAVLDEVVVTALGVSKDARKVGYAVTTVDGTAFTKARETNIGNSLAGRVAGLNVKGTSSGPGGTAKILMRGMPSMNSAGSPLIVINGVPMDNTQRGSAGEWGGADGGDGLGNLNPDDIETMTVLKGQSASALYGARASNGVILVTTKRGKKGDFAVEYNMNLTADQPVNFTDFQYEYGQGVGGVKPATIAAAQQTGRMSWGAKLDGSMITQFDGKQYPYVAQKDNIKNFYRTGSNFTNTVSVTRGGDNGAFRLSLSNLDNKSIIENSGLGRKTINLTVDQNITSKLSFSVLANYIDERVKNKPILSDGPMNANNGVLLATSIDQRILAPGYNTTTGREIIFSDDEYVTNPYFVVNQFVNNVDRKRLISMVSTKYQFADWIYAQGRIGYDNANDRILKVTPWGTAYSNGTKGGLDELSNAQRTELNVDALVGVNKSITPDFTVDALVGANIRKNNYERLSLNGGPFVLPYLYSWNNVVNYNRDYNVENREVQSAYYSVDLGYKGVLTLSTTGRYDTYSALPSANRSIFTPSVTGAFVFSDLARIPNLSFGKLRASYAMTSGEPATAYGTSVYYGVGNAINGVATGNFSEELPNLFLKPFTKSEVEVGLELRFFGNRLGFDLAYYTQKTRNEIMPANYSWATGYARGVVGTGSTQNTGVEVQINGTPLKTSKLAWNVSLNLTSVKNRILQTDASNNPISLGQNRATLGNAITAFVVGEAGPQIRAYDYKYAPNGQIVVDASGLPVRGELINLGTVLPTLYGGLNNDFSFGNFNLSFLIDYNYGNSILSATENYSYRRGLNKATLVGRETGITTGVVQTGTDNNVTYTPNTVKATAQDYYTALANNVTKISVLDGDFIKMRQLTFGYNIPARVLEKLPLIRGVNVSLVARNLFYLMKKTDNIDPEASFGANLKYSGIEGANLPSARNYGVNVNIKFK</sequence>
<comment type="caution">
    <text evidence="9">The sequence shown here is derived from an EMBL/GenBank/DDBJ whole genome shotgun (WGS) entry which is preliminary data.</text>
</comment>
<dbReference type="InterPro" id="IPR036942">
    <property type="entry name" value="Beta-barrel_TonB_sf"/>
</dbReference>
<dbReference type="SUPFAM" id="SSF56935">
    <property type="entry name" value="Porins"/>
    <property type="match status" value="1"/>
</dbReference>
<keyword evidence="4 7" id="KW-0812">Transmembrane</keyword>
<evidence type="ECO:0000256" key="6">
    <source>
        <dbReference type="ARBA" id="ARBA00023237"/>
    </source>
</evidence>
<dbReference type="InterPro" id="IPR023996">
    <property type="entry name" value="TonB-dep_OMP_SusC/RagA"/>
</dbReference>
<dbReference type="Pfam" id="PF13715">
    <property type="entry name" value="CarbopepD_reg_2"/>
    <property type="match status" value="1"/>
</dbReference>
<keyword evidence="5 7" id="KW-0472">Membrane</keyword>